<dbReference type="AlphaFoldDB" id="A0A931AS21"/>
<dbReference type="CDD" id="cd00854">
    <property type="entry name" value="NagA"/>
    <property type="match status" value="1"/>
</dbReference>
<feature type="binding site" evidence="12">
    <location>
        <position position="131"/>
    </location>
    <ligand>
        <name>Zn(2+)</name>
        <dbReference type="ChEBI" id="CHEBI:29105"/>
    </ligand>
</feature>
<evidence type="ECO:0000256" key="4">
    <source>
        <dbReference type="ARBA" id="ARBA00022723"/>
    </source>
</evidence>
<evidence type="ECO:0000256" key="5">
    <source>
        <dbReference type="ARBA" id="ARBA00022801"/>
    </source>
</evidence>
<organism evidence="14 15">
    <name type="scientific">Halonatronomonas betaini</name>
    <dbReference type="NCBI Taxonomy" id="2778430"/>
    <lineage>
        <taxon>Bacteria</taxon>
        <taxon>Bacillati</taxon>
        <taxon>Bacillota</taxon>
        <taxon>Clostridia</taxon>
        <taxon>Halanaerobiales</taxon>
        <taxon>Halarsenatibacteraceae</taxon>
        <taxon>Halonatronomonas</taxon>
    </lineage>
</organism>
<name>A0A931AS21_9FIRM</name>
<feature type="active site" description="Proton donor/acceptor" evidence="10">
    <location>
        <position position="276"/>
    </location>
</feature>
<evidence type="ECO:0000256" key="1">
    <source>
        <dbReference type="ARBA" id="ARBA00010716"/>
    </source>
</evidence>
<keyword evidence="6 9" id="KW-0119">Carbohydrate metabolism</keyword>
<feature type="binding site" evidence="12">
    <location>
        <position position="197"/>
    </location>
    <ligand>
        <name>Zn(2+)</name>
        <dbReference type="ChEBI" id="CHEBI:29105"/>
    </ligand>
</feature>
<dbReference type="PANTHER" id="PTHR11113">
    <property type="entry name" value="N-ACETYLGLUCOSAMINE-6-PHOSPHATE DEACETYLASE"/>
    <property type="match status" value="1"/>
</dbReference>
<dbReference type="InterPro" id="IPR003764">
    <property type="entry name" value="GlcNAc_6-P_deAcase"/>
</dbReference>
<evidence type="ECO:0000256" key="9">
    <source>
        <dbReference type="PIRNR" id="PIRNR038994"/>
    </source>
</evidence>
<comment type="catalytic activity">
    <reaction evidence="7">
        <text>N-acetyl-D-glucosamine 6-phosphate + H2O = D-glucosamine 6-phosphate + acetate</text>
        <dbReference type="Rhea" id="RHEA:22936"/>
        <dbReference type="ChEBI" id="CHEBI:15377"/>
        <dbReference type="ChEBI" id="CHEBI:30089"/>
        <dbReference type="ChEBI" id="CHEBI:57513"/>
        <dbReference type="ChEBI" id="CHEBI:58725"/>
        <dbReference type="EC" id="3.5.1.25"/>
    </reaction>
</comment>
<dbReference type="PIRSF" id="PIRSF038994">
    <property type="entry name" value="NagA"/>
    <property type="match status" value="1"/>
</dbReference>
<feature type="binding site" evidence="11">
    <location>
        <position position="142"/>
    </location>
    <ligand>
        <name>substrate</name>
    </ligand>
</feature>
<dbReference type="InterPro" id="IPR011059">
    <property type="entry name" value="Metal-dep_hydrolase_composite"/>
</dbReference>
<dbReference type="Gene3D" id="3.20.20.140">
    <property type="entry name" value="Metal-dependent hydrolases"/>
    <property type="match status" value="1"/>
</dbReference>
<dbReference type="Gene3D" id="2.30.40.10">
    <property type="entry name" value="Urease, subunit C, domain 1"/>
    <property type="match status" value="1"/>
</dbReference>
<proteinExistence type="inferred from homology"/>
<dbReference type="EC" id="3.5.1.25" evidence="2"/>
<evidence type="ECO:0000259" key="13">
    <source>
        <dbReference type="Pfam" id="PF01979"/>
    </source>
</evidence>
<comment type="pathway">
    <text evidence="8">Amino-sugar metabolism; N-acetylneuraminate degradation; D-fructose 6-phosphate from N-acetylneuraminate: step 4/5.</text>
</comment>
<dbReference type="GO" id="GO:0006046">
    <property type="term" value="P:N-acetylglucosamine catabolic process"/>
    <property type="evidence" value="ECO:0007669"/>
    <property type="project" value="TreeGrafter"/>
</dbReference>
<dbReference type="RefSeq" id="WP_270454024.1">
    <property type="nucleotide sequence ID" value="NZ_JADPIE010000004.1"/>
</dbReference>
<dbReference type="GO" id="GO:0008448">
    <property type="term" value="F:N-acetylglucosamine-6-phosphate deacetylase activity"/>
    <property type="evidence" value="ECO:0007669"/>
    <property type="project" value="UniProtKB-EC"/>
</dbReference>
<evidence type="ECO:0000256" key="11">
    <source>
        <dbReference type="PIRSR" id="PIRSR038994-2"/>
    </source>
</evidence>
<evidence type="ECO:0000256" key="6">
    <source>
        <dbReference type="ARBA" id="ARBA00023277"/>
    </source>
</evidence>
<accession>A0A931AS21</accession>
<feature type="binding site" evidence="11">
    <location>
        <position position="253"/>
    </location>
    <ligand>
        <name>substrate</name>
    </ligand>
</feature>
<dbReference type="GO" id="GO:0046872">
    <property type="term" value="F:metal ion binding"/>
    <property type="evidence" value="ECO:0007669"/>
    <property type="project" value="UniProtKB-KW"/>
</dbReference>
<feature type="binding site" evidence="12">
    <location>
        <position position="218"/>
    </location>
    <ligand>
        <name>Zn(2+)</name>
        <dbReference type="ChEBI" id="CHEBI:29105"/>
    </ligand>
</feature>
<dbReference type="SUPFAM" id="SSF51556">
    <property type="entry name" value="Metallo-dependent hydrolases"/>
    <property type="match status" value="1"/>
</dbReference>
<evidence type="ECO:0000313" key="14">
    <source>
        <dbReference type="EMBL" id="MBF8437089.1"/>
    </source>
</evidence>
<dbReference type="SUPFAM" id="SSF51338">
    <property type="entry name" value="Composite domain of metallo-dependent hydrolases"/>
    <property type="match status" value="1"/>
</dbReference>
<comment type="similarity">
    <text evidence="1 9">Belongs to the metallo-dependent hydrolases superfamily. NagA family.</text>
</comment>
<dbReference type="FunFam" id="3.20.20.140:FF:000004">
    <property type="entry name" value="N-acetylglucosamine-6-phosphate deacetylase"/>
    <property type="match status" value="1"/>
</dbReference>
<dbReference type="Pfam" id="PF01979">
    <property type="entry name" value="Amidohydro_1"/>
    <property type="match status" value="1"/>
</dbReference>
<dbReference type="PANTHER" id="PTHR11113:SF14">
    <property type="entry name" value="N-ACETYLGLUCOSAMINE-6-PHOSPHATE DEACETYLASE"/>
    <property type="match status" value="1"/>
</dbReference>
<evidence type="ECO:0000256" key="2">
    <source>
        <dbReference type="ARBA" id="ARBA00011899"/>
    </source>
</evidence>
<keyword evidence="4 12" id="KW-0479">Metal-binding</keyword>
<dbReference type="EMBL" id="JADPIE010000004">
    <property type="protein sequence ID" value="MBF8437089.1"/>
    <property type="molecule type" value="Genomic_DNA"/>
</dbReference>
<keyword evidence="15" id="KW-1185">Reference proteome</keyword>
<evidence type="ECO:0000256" key="3">
    <source>
        <dbReference type="ARBA" id="ARBA00018029"/>
    </source>
</evidence>
<dbReference type="NCBIfam" id="TIGR00221">
    <property type="entry name" value="nagA"/>
    <property type="match status" value="1"/>
</dbReference>
<evidence type="ECO:0000313" key="15">
    <source>
        <dbReference type="Proteomes" id="UP000621436"/>
    </source>
</evidence>
<feature type="binding site" evidence="11">
    <location>
        <begin position="221"/>
        <end position="222"/>
    </location>
    <ligand>
        <name>substrate</name>
    </ligand>
</feature>
<reference evidence="14" key="1">
    <citation type="submission" date="2020-11" db="EMBL/GenBank/DDBJ databases">
        <title>Halonatronomonas betainensis gen. nov., sp. nov. a novel haloalkaliphilic representative of the family Halanaerobiacae capable of betaine degradation.</title>
        <authorList>
            <person name="Boltyanskaya Y."/>
            <person name="Kevbrin V."/>
            <person name="Detkova E."/>
            <person name="Grouzdev D.S."/>
            <person name="Koziaeva V."/>
            <person name="Zhilina T."/>
        </authorList>
    </citation>
    <scope>NUCLEOTIDE SEQUENCE</scope>
    <source>
        <strain evidence="14">Z-7014</strain>
    </source>
</reference>
<keyword evidence="5 9" id="KW-0378">Hydrolase</keyword>
<comment type="caution">
    <text evidence="14">The sequence shown here is derived from an EMBL/GenBank/DDBJ whole genome shotgun (WGS) entry which is preliminary data.</text>
</comment>
<evidence type="ECO:0000256" key="7">
    <source>
        <dbReference type="ARBA" id="ARBA00047647"/>
    </source>
</evidence>
<dbReference type="InterPro" id="IPR032466">
    <property type="entry name" value="Metal_Hydrolase"/>
</dbReference>
<gene>
    <name evidence="14" type="primary">nagA</name>
    <name evidence="14" type="ORF">I0Q91_08370</name>
</gene>
<dbReference type="InterPro" id="IPR006680">
    <property type="entry name" value="Amidohydro-rel"/>
</dbReference>
<feature type="domain" description="Amidohydrolase-related" evidence="13">
    <location>
        <begin position="56"/>
        <end position="379"/>
    </location>
</feature>
<feature type="binding site" evidence="11">
    <location>
        <position position="229"/>
    </location>
    <ligand>
        <name>substrate</name>
    </ligand>
</feature>
<feature type="binding site" evidence="11">
    <location>
        <begin position="309"/>
        <end position="311"/>
    </location>
    <ligand>
        <name>substrate</name>
    </ligand>
</feature>
<evidence type="ECO:0000256" key="12">
    <source>
        <dbReference type="PIRSR" id="PIRSR038994-3"/>
    </source>
</evidence>
<sequence>MTIQLIYNAKIISENKIIDNGWLIIDENKIKKIGEGAPEQKQYLKKTDIGGLFLGPGLIDIHCHGGNGYDVMDNQEDVLDKISKYKLKNGVTGWLATPLTAPPEELESACKRIKNVIDTKNKTNLLGAHIEGPFISQAKKGAQNAEFIRTGAIKEINNWIDILGEYLRIVTLAPEKPGAKAIIQSLKDNNTLVATAHTAADYETMTEAIKNGVEQASHFYNGMTGFHHRNPGTVGAFLDSKDTTMEIIADGIHLHPATIRITLKIAGFERIILITDAMRAAGMEDGDYDLGGLNVSIKNGEARLADGNLAGSTLKLIDAVEYIYNNTELDLIDSWHLASYNPAKRLGLDSLYGSLKGGKIANIVAFNNNFSIKNIWLEGDDQIGK</sequence>
<comment type="cofactor">
    <cofactor evidence="12">
        <name>a divalent metal cation</name>
        <dbReference type="ChEBI" id="CHEBI:60240"/>
    </cofactor>
    <text evidence="12">Binds 1 divalent metal cation per subunit.</text>
</comment>
<evidence type="ECO:0000256" key="10">
    <source>
        <dbReference type="PIRSR" id="PIRSR038994-1"/>
    </source>
</evidence>
<dbReference type="Proteomes" id="UP000621436">
    <property type="component" value="Unassembled WGS sequence"/>
</dbReference>
<protein>
    <recommendedName>
        <fullName evidence="3">N-acetylglucosamine-6-phosphate deacetylase</fullName>
        <ecNumber evidence="2">3.5.1.25</ecNumber>
    </recommendedName>
</protein>
<evidence type="ECO:0000256" key="8">
    <source>
        <dbReference type="ARBA" id="ARBA00060590"/>
    </source>
</evidence>